<dbReference type="SMART" id="SM00471">
    <property type="entry name" value="HDc"/>
    <property type="match status" value="1"/>
</dbReference>
<comment type="caution">
    <text evidence="9">The sequence shown here is derived from an EMBL/GenBank/DDBJ whole genome shotgun (WGS) entry which is preliminary data.</text>
</comment>
<dbReference type="PANTHER" id="PTHR11347">
    <property type="entry name" value="CYCLIC NUCLEOTIDE PHOSPHODIESTERASE"/>
    <property type="match status" value="1"/>
</dbReference>
<feature type="non-terminal residue" evidence="9">
    <location>
        <position position="1"/>
    </location>
</feature>
<keyword evidence="2 7" id="KW-0378">Hydrolase</keyword>
<feature type="binding site" evidence="6">
    <location>
        <position position="248"/>
    </location>
    <ligand>
        <name>Zn(2+)</name>
        <dbReference type="ChEBI" id="CHEBI:29105"/>
        <label>1</label>
    </ligand>
</feature>
<dbReference type="PROSITE" id="PS00126">
    <property type="entry name" value="PDEASE_I_1"/>
    <property type="match status" value="1"/>
</dbReference>
<feature type="domain" description="PDEase" evidence="8">
    <location>
        <begin position="131"/>
        <end position="461"/>
    </location>
</feature>
<feature type="binding site" evidence="5">
    <location>
        <position position="417"/>
    </location>
    <ligand>
        <name>AMP</name>
        <dbReference type="ChEBI" id="CHEBI:456215"/>
    </ligand>
</feature>
<dbReference type="Gene3D" id="1.10.1300.10">
    <property type="entry name" value="3'5'-cyclic nucleotide phosphodiesterase, catalytic domain"/>
    <property type="match status" value="1"/>
</dbReference>
<dbReference type="Pfam" id="PF18100">
    <property type="entry name" value="PDE4_UCR"/>
    <property type="match status" value="1"/>
</dbReference>
<dbReference type="Pfam" id="PF00233">
    <property type="entry name" value="PDEase_I"/>
    <property type="match status" value="1"/>
</dbReference>
<feature type="binding site" evidence="5">
    <location>
        <begin position="208"/>
        <end position="212"/>
    </location>
    <ligand>
        <name>AMP</name>
        <dbReference type="ChEBI" id="CHEBI:456215"/>
    </ligand>
</feature>
<evidence type="ECO:0000256" key="2">
    <source>
        <dbReference type="ARBA" id="ARBA00022801"/>
    </source>
</evidence>
<dbReference type="FunFam" id="1.10.1300.10:FF:000023">
    <property type="entry name" value="Phosphodiesterase"/>
    <property type="match status" value="1"/>
</dbReference>
<reference evidence="9 10" key="1">
    <citation type="submission" date="2024-11" db="EMBL/GenBank/DDBJ databases">
        <title>Adaptive evolution of stress response genes in parasites aligns with host niche diversity.</title>
        <authorList>
            <person name="Hahn C."/>
            <person name="Resl P."/>
        </authorList>
    </citation>
    <scope>NUCLEOTIDE SEQUENCE [LARGE SCALE GENOMIC DNA]</scope>
    <source>
        <strain evidence="9">EGGRZ-B1_66</strain>
        <tissue evidence="9">Body</tissue>
    </source>
</reference>
<dbReference type="EMBL" id="JBJKFK010002963">
    <property type="protein sequence ID" value="KAL3310427.1"/>
    <property type="molecule type" value="Genomic_DNA"/>
</dbReference>
<evidence type="ECO:0000256" key="5">
    <source>
        <dbReference type="PIRSR" id="PIRSR623088-2"/>
    </source>
</evidence>
<gene>
    <name evidence="9" type="ORF">Ciccas_011009</name>
</gene>
<dbReference type="PRINTS" id="PR00387">
    <property type="entry name" value="PDIESTERASE1"/>
</dbReference>
<feature type="binding site" evidence="6">
    <location>
        <position position="366"/>
    </location>
    <ligand>
        <name>Zn(2+)</name>
        <dbReference type="ChEBI" id="CHEBI:29105"/>
        <label>1</label>
    </ligand>
</feature>
<feature type="binding site" evidence="5">
    <location>
        <position position="249"/>
    </location>
    <ligand>
        <name>AMP</name>
        <dbReference type="ChEBI" id="CHEBI:456215"/>
    </ligand>
</feature>
<dbReference type="PROSITE" id="PS51845">
    <property type="entry name" value="PDEASE_I_2"/>
    <property type="match status" value="1"/>
</dbReference>
<evidence type="ECO:0000256" key="6">
    <source>
        <dbReference type="PIRSR" id="PIRSR623088-3"/>
    </source>
</evidence>
<keyword evidence="3" id="KW-0114">cAMP</keyword>
<comment type="cofactor">
    <cofactor evidence="7">
        <name>a divalent metal cation</name>
        <dbReference type="ChEBI" id="CHEBI:60240"/>
    </cofactor>
    <text evidence="7">Binds 2 divalent metal cations per subunit. Site 1 may preferentially bind zinc ions, while site 2 has a preference for magnesium and/or manganese ions.</text>
</comment>
<evidence type="ECO:0000256" key="3">
    <source>
        <dbReference type="ARBA" id="ARBA00023149"/>
    </source>
</evidence>
<sequence>FRRLLNKELSQFAEGNPFGSQISEYICSTFLDPCSDQERNTFHESLASKGNETNRRRSSGSKHLADFDSCLKAGRKSECQGKSTATSFTTASLQWKRDLLGADLNSGVNMSLVRKLTSVGIGSESVPKYGAKPINNACLDEMLCDDILSKWGLDVFELAQRTKYPLTGVTYCIFRSRNLLEKFSIPPWNLIKYMMLVEEHYNSRVPYHNSIHAADVVQSTHVLLDAPALETVFHDIEILAVIFACAIHDVNHPGVTNQYLINTNDSLAILYNDSSVLENHHLAVAFTLLNQDGCDMFVNMNRKQRLSLRRMIIDMVLATDMSKHMGLLADLKTMVETKKVAGTGVLNLDNYTDRMQILQNLVHCADLSNPAKPLFLYQQWNHRIMEEFFFQGDLEKAAGLDISPMCDRETASNEKSQVSFIDFIVHPLWETWSELVHPDTQDILQLLEENREWYFDQIHNTSFLQESNKNNNDEEIPTAAHKSVEFQDSLDQLVTQQQHQQHAQLSE</sequence>
<dbReference type="Proteomes" id="UP001626550">
    <property type="component" value="Unassembled WGS sequence"/>
</dbReference>
<dbReference type="InterPro" id="IPR003607">
    <property type="entry name" value="HD/PDEase_dom"/>
</dbReference>
<name>A0ABD2PSH6_9PLAT</name>
<dbReference type="GO" id="GO:0046872">
    <property type="term" value="F:metal ion binding"/>
    <property type="evidence" value="ECO:0007669"/>
    <property type="project" value="UniProtKB-KW"/>
</dbReference>
<dbReference type="GO" id="GO:0016787">
    <property type="term" value="F:hydrolase activity"/>
    <property type="evidence" value="ECO:0007669"/>
    <property type="project" value="UniProtKB-KW"/>
</dbReference>
<keyword evidence="10" id="KW-1185">Reference proteome</keyword>
<evidence type="ECO:0000313" key="10">
    <source>
        <dbReference type="Proteomes" id="UP001626550"/>
    </source>
</evidence>
<feature type="binding site" evidence="6">
    <location>
        <position position="249"/>
    </location>
    <ligand>
        <name>Zn(2+)</name>
        <dbReference type="ChEBI" id="CHEBI:29105"/>
        <label>2</label>
    </ligand>
</feature>
<protein>
    <recommendedName>
        <fullName evidence="7">Phosphodiesterase</fullName>
        <ecNumber evidence="7">3.1.4.-</ecNumber>
    </recommendedName>
</protein>
<dbReference type="InterPro" id="IPR036971">
    <property type="entry name" value="PDEase_catalytic_dom_sf"/>
</dbReference>
<comment type="similarity">
    <text evidence="7">Belongs to the cyclic nucleotide phosphodiesterase family.</text>
</comment>
<dbReference type="InterPro" id="IPR023088">
    <property type="entry name" value="PDEase"/>
</dbReference>
<dbReference type="InterPro" id="IPR023174">
    <property type="entry name" value="PDEase_CS"/>
</dbReference>
<evidence type="ECO:0000256" key="4">
    <source>
        <dbReference type="PIRSR" id="PIRSR623088-1"/>
    </source>
</evidence>
<evidence type="ECO:0000256" key="1">
    <source>
        <dbReference type="ARBA" id="ARBA00022723"/>
    </source>
</evidence>
<evidence type="ECO:0000256" key="7">
    <source>
        <dbReference type="RuleBase" id="RU363067"/>
    </source>
</evidence>
<feature type="binding site" evidence="6">
    <location>
        <position position="249"/>
    </location>
    <ligand>
        <name>Zn(2+)</name>
        <dbReference type="ChEBI" id="CHEBI:29105"/>
        <label>1</label>
    </ligand>
</feature>
<proteinExistence type="inferred from homology"/>
<feature type="binding site" evidence="5">
    <location>
        <position position="366"/>
    </location>
    <ligand>
        <name>AMP</name>
        <dbReference type="ChEBI" id="CHEBI:456215"/>
    </ligand>
</feature>
<dbReference type="InterPro" id="IPR040844">
    <property type="entry name" value="PDE4_UCR"/>
</dbReference>
<evidence type="ECO:0000313" key="9">
    <source>
        <dbReference type="EMBL" id="KAL3310427.1"/>
    </source>
</evidence>
<accession>A0ABD2PSH6</accession>
<feature type="active site" description="Proton donor" evidence="4">
    <location>
        <position position="208"/>
    </location>
</feature>
<organism evidence="9 10">
    <name type="scientific">Cichlidogyrus casuarinus</name>
    <dbReference type="NCBI Taxonomy" id="1844966"/>
    <lineage>
        <taxon>Eukaryota</taxon>
        <taxon>Metazoa</taxon>
        <taxon>Spiralia</taxon>
        <taxon>Lophotrochozoa</taxon>
        <taxon>Platyhelminthes</taxon>
        <taxon>Monogenea</taxon>
        <taxon>Monopisthocotylea</taxon>
        <taxon>Dactylogyridea</taxon>
        <taxon>Ancyrocephalidae</taxon>
        <taxon>Cichlidogyrus</taxon>
    </lineage>
</organism>
<dbReference type="AlphaFoldDB" id="A0ABD2PSH6"/>
<dbReference type="EC" id="3.1.4.-" evidence="7"/>
<evidence type="ECO:0000259" key="8">
    <source>
        <dbReference type="PROSITE" id="PS51845"/>
    </source>
</evidence>
<keyword evidence="1 6" id="KW-0479">Metal-binding</keyword>
<feature type="binding site" evidence="6">
    <location>
        <position position="212"/>
    </location>
    <ligand>
        <name>Zn(2+)</name>
        <dbReference type="ChEBI" id="CHEBI:29105"/>
        <label>1</label>
    </ligand>
</feature>
<dbReference type="SUPFAM" id="SSF109604">
    <property type="entry name" value="HD-domain/PDEase-like"/>
    <property type="match status" value="1"/>
</dbReference>
<dbReference type="InterPro" id="IPR002073">
    <property type="entry name" value="PDEase_catalytic_dom"/>
</dbReference>